<evidence type="ECO:0000313" key="2">
    <source>
        <dbReference type="EMBL" id="KAA5804498.1"/>
    </source>
</evidence>
<keyword evidence="3" id="KW-1185">Reference proteome</keyword>
<proteinExistence type="predicted"/>
<dbReference type="GO" id="GO:0032259">
    <property type="term" value="P:methylation"/>
    <property type="evidence" value="ECO:0007669"/>
    <property type="project" value="UniProtKB-KW"/>
</dbReference>
<accession>A0A5M6ZMN4</accession>
<reference evidence="2 3" key="1">
    <citation type="submission" date="2019-09" db="EMBL/GenBank/DDBJ databases">
        <authorList>
            <person name="Kevbrin V."/>
            <person name="Grouzdev D.S."/>
        </authorList>
    </citation>
    <scope>NUCLEOTIDE SEQUENCE [LARGE SCALE GENOMIC DNA]</scope>
    <source>
        <strain evidence="2 3">G-192</strain>
    </source>
</reference>
<protein>
    <submittedName>
        <fullName evidence="2">Class I SAM-dependent methyltransferase</fullName>
    </submittedName>
</protein>
<dbReference type="PANTHER" id="PTHR43861">
    <property type="entry name" value="TRANS-ACONITATE 2-METHYLTRANSFERASE-RELATED"/>
    <property type="match status" value="1"/>
</dbReference>
<dbReference type="AlphaFoldDB" id="A0A5M6ZMN4"/>
<dbReference type="Pfam" id="PF13489">
    <property type="entry name" value="Methyltransf_23"/>
    <property type="match status" value="1"/>
</dbReference>
<dbReference type="SUPFAM" id="SSF53335">
    <property type="entry name" value="S-adenosyl-L-methionine-dependent methyltransferases"/>
    <property type="match status" value="1"/>
</dbReference>
<comment type="caution">
    <text evidence="2">The sequence shown here is derived from an EMBL/GenBank/DDBJ whole genome shotgun (WGS) entry which is preliminary data.</text>
</comment>
<keyword evidence="1 2" id="KW-0808">Transferase</keyword>
<organism evidence="2 3">
    <name type="scientific">Alkalicaulis satelles</name>
    <dbReference type="NCBI Taxonomy" id="2609175"/>
    <lineage>
        <taxon>Bacteria</taxon>
        <taxon>Pseudomonadati</taxon>
        <taxon>Pseudomonadota</taxon>
        <taxon>Alphaproteobacteria</taxon>
        <taxon>Maricaulales</taxon>
        <taxon>Maricaulaceae</taxon>
        <taxon>Alkalicaulis</taxon>
    </lineage>
</organism>
<gene>
    <name evidence="2" type="ORF">F1654_00360</name>
</gene>
<name>A0A5M6ZMN4_9PROT</name>
<dbReference type="EMBL" id="VWOJ01000001">
    <property type="protein sequence ID" value="KAA5804498.1"/>
    <property type="molecule type" value="Genomic_DNA"/>
</dbReference>
<dbReference type="InterPro" id="IPR029063">
    <property type="entry name" value="SAM-dependent_MTases_sf"/>
</dbReference>
<dbReference type="Gene3D" id="3.40.50.150">
    <property type="entry name" value="Vaccinia Virus protein VP39"/>
    <property type="match status" value="1"/>
</dbReference>
<evidence type="ECO:0000313" key="3">
    <source>
        <dbReference type="Proteomes" id="UP000325122"/>
    </source>
</evidence>
<keyword evidence="2" id="KW-0489">Methyltransferase</keyword>
<sequence length="271" mass="29090">MNAGICPDMTQLSSVYFASHRSPEDEALRLQKLDAFYAAPTRAWLQQCAGLTPGMAIAEFGPGSGRMLDWFAGQTGLHGDVLGVDIDLSRAGPVSPPVRLMQADLMAPAAEPGGFDLVYARMVLGHLSDPKTAIARLMEWLKPGGRLALADLDCSTSKPVDMDAPGMVEFAEALDATRRAMDETGLMDSGFGARLAGLMQNAGLAHVQEQRFERVVEGGSDWTLFQADNVEIIARLTGAHGASEVTARYMRTPGVHYHDQVLVFCTGIKPA</sequence>
<dbReference type="PANTHER" id="PTHR43861:SF3">
    <property type="entry name" value="PUTATIVE (AFU_ORTHOLOGUE AFUA_2G14390)-RELATED"/>
    <property type="match status" value="1"/>
</dbReference>
<dbReference type="GO" id="GO:0008168">
    <property type="term" value="F:methyltransferase activity"/>
    <property type="evidence" value="ECO:0007669"/>
    <property type="project" value="UniProtKB-KW"/>
</dbReference>
<evidence type="ECO:0000256" key="1">
    <source>
        <dbReference type="ARBA" id="ARBA00022679"/>
    </source>
</evidence>
<dbReference type="Proteomes" id="UP000325122">
    <property type="component" value="Unassembled WGS sequence"/>
</dbReference>
<dbReference type="CDD" id="cd02440">
    <property type="entry name" value="AdoMet_MTases"/>
    <property type="match status" value="1"/>
</dbReference>